<sequence>MSQRNSESEGSNSTKMNRRRVLSAGGAALAAGIAGCAGLTGGGGSSGDGSSSDGNTGSDGAASGDVEIDYWMYFGAQENEEMTALVDEFNSQDNGIHVNKQSVPFGEFLNKLFTSVNSGNAPHVASYYGSYGRHLKPITHSIDDYLSDGAKNKYFDIAWDNLQVDGSTYALPIDIHGKALYTNDGVLESAGVDPDFTDWQAFSDACDTIVSDTDSRAFSFINWNIGQAAFRAYIIALTQAGGNIVTGEPGSYKVAYDNDVGMQTADLMTKITGDFGWDTPQFQSDSARVQDFVSGDLGMFIAGTWSVNNFENESGKIPEDLSFSFQNPFMFPGEGDDVAWCESNSLYFPKNESHSDAEKQAAVEFAEYVTQNNTLWASAGGHLPAAKSVATSSEVKNTDLWQKYGTISTMYEMVTNKQVRYQPKTAIHINSDRFWGPFVDMYLQNTDVESGVKSSANALKQALNQ</sequence>
<evidence type="ECO:0000313" key="1">
    <source>
        <dbReference type="EMBL" id="MBX0325614.1"/>
    </source>
</evidence>
<gene>
    <name evidence="1" type="ORF">EGH21_21560</name>
</gene>
<evidence type="ECO:0000313" key="2">
    <source>
        <dbReference type="Proteomes" id="UP001430377"/>
    </source>
</evidence>
<dbReference type="EMBL" id="RKLR01000016">
    <property type="protein sequence ID" value="MBX0325614.1"/>
    <property type="molecule type" value="Genomic_DNA"/>
</dbReference>
<dbReference type="Gene3D" id="3.40.190.10">
    <property type="entry name" value="Periplasmic binding protein-like II"/>
    <property type="match status" value="1"/>
</dbReference>
<dbReference type="InterPro" id="IPR050490">
    <property type="entry name" value="Bact_solute-bd_prot1"/>
</dbReference>
<dbReference type="PROSITE" id="PS51318">
    <property type="entry name" value="TAT"/>
    <property type="match status" value="1"/>
</dbReference>
<comment type="caution">
    <text evidence="1">The sequence shown here is derived from an EMBL/GenBank/DDBJ whole genome shotgun (WGS) entry which is preliminary data.</text>
</comment>
<accession>A0AAW4PY77</accession>
<dbReference type="PANTHER" id="PTHR43649">
    <property type="entry name" value="ARABINOSE-BINDING PROTEIN-RELATED"/>
    <property type="match status" value="1"/>
</dbReference>
<dbReference type="PANTHER" id="PTHR43649:SF12">
    <property type="entry name" value="DIACETYLCHITOBIOSE BINDING PROTEIN DASA"/>
    <property type="match status" value="1"/>
</dbReference>
<dbReference type="Proteomes" id="UP001430377">
    <property type="component" value="Unassembled WGS sequence"/>
</dbReference>
<protein>
    <submittedName>
        <fullName evidence="1">Extracellular solute-binding protein</fullName>
    </submittedName>
</protein>
<proteinExistence type="predicted"/>
<organism evidence="1 2">
    <name type="scientific">Haloarcula rubra</name>
    <dbReference type="NCBI Taxonomy" id="2487747"/>
    <lineage>
        <taxon>Archaea</taxon>
        <taxon>Methanobacteriati</taxon>
        <taxon>Methanobacteriota</taxon>
        <taxon>Stenosarchaea group</taxon>
        <taxon>Halobacteria</taxon>
        <taxon>Halobacteriales</taxon>
        <taxon>Haloarculaceae</taxon>
        <taxon>Haloarcula</taxon>
    </lineage>
</organism>
<dbReference type="InterPro" id="IPR006311">
    <property type="entry name" value="TAT_signal"/>
</dbReference>
<reference evidence="1 2" key="1">
    <citation type="submission" date="2021-06" db="EMBL/GenBank/DDBJ databases">
        <title>Halomicroarcula sp. a new haloarchaeum isolated from saline soil.</title>
        <authorList>
            <person name="Duran-Viseras A."/>
            <person name="Sanchez-Porro C."/>
            <person name="Ventosa A."/>
        </authorList>
    </citation>
    <scope>NUCLEOTIDE SEQUENCE [LARGE SCALE GENOMIC DNA]</scope>
    <source>
        <strain evidence="1 2">F13</strain>
    </source>
</reference>
<name>A0AAW4PY77_9EURY</name>
<dbReference type="InterPro" id="IPR006059">
    <property type="entry name" value="SBP"/>
</dbReference>
<dbReference type="AlphaFoldDB" id="A0AAW4PY77"/>
<dbReference type="Pfam" id="PF01547">
    <property type="entry name" value="SBP_bac_1"/>
    <property type="match status" value="1"/>
</dbReference>
<keyword evidence="2" id="KW-1185">Reference proteome</keyword>
<dbReference type="SUPFAM" id="SSF53850">
    <property type="entry name" value="Periplasmic binding protein-like II"/>
    <property type="match status" value="1"/>
</dbReference>